<name>A0A8S1MW11_PARPR</name>
<dbReference type="InterPro" id="IPR000756">
    <property type="entry name" value="Diacylglycerol_kin_accessory"/>
</dbReference>
<evidence type="ECO:0000256" key="3">
    <source>
        <dbReference type="ARBA" id="ARBA00022777"/>
    </source>
</evidence>
<gene>
    <name evidence="7" type="ORF">PPRIM_AZ9-3.1.T0650021</name>
</gene>
<evidence type="ECO:0000256" key="4">
    <source>
        <dbReference type="ARBA" id="ARBA00022840"/>
    </source>
</evidence>
<proteinExistence type="inferred from homology"/>
<comment type="similarity">
    <text evidence="5">Belongs to the eukaryotic diacylglycerol kinase family.</text>
</comment>
<protein>
    <recommendedName>
        <fullName evidence="5">Diacylglycerol kinase</fullName>
        <shortName evidence="5">DAG kinase</shortName>
        <ecNumber evidence="5">2.7.1.107</ecNumber>
    </recommendedName>
</protein>
<dbReference type="AlphaFoldDB" id="A0A8S1MW11"/>
<dbReference type="PANTHER" id="PTHR11255:SF121">
    <property type="entry name" value="DIACYLGLYCEROL KINASE (ATP)"/>
    <property type="match status" value="1"/>
</dbReference>
<dbReference type="OMA" id="QKGHQCF"/>
<comment type="catalytic activity">
    <reaction evidence="5">
        <text>a 1,2-diacyl-sn-glycerol + ATP = a 1,2-diacyl-sn-glycero-3-phosphate + ADP + H(+)</text>
        <dbReference type="Rhea" id="RHEA:10272"/>
        <dbReference type="ChEBI" id="CHEBI:15378"/>
        <dbReference type="ChEBI" id="CHEBI:17815"/>
        <dbReference type="ChEBI" id="CHEBI:30616"/>
        <dbReference type="ChEBI" id="CHEBI:58608"/>
        <dbReference type="ChEBI" id="CHEBI:456216"/>
        <dbReference type="EC" id="2.7.1.107"/>
    </reaction>
</comment>
<dbReference type="GO" id="GO:0007200">
    <property type="term" value="P:phospholipase C-activating G protein-coupled receptor signaling pathway"/>
    <property type="evidence" value="ECO:0007669"/>
    <property type="project" value="InterPro"/>
</dbReference>
<accession>A0A8S1MW11</accession>
<evidence type="ECO:0000256" key="5">
    <source>
        <dbReference type="RuleBase" id="RU361128"/>
    </source>
</evidence>
<evidence type="ECO:0000313" key="8">
    <source>
        <dbReference type="Proteomes" id="UP000688137"/>
    </source>
</evidence>
<evidence type="ECO:0000256" key="1">
    <source>
        <dbReference type="ARBA" id="ARBA00022679"/>
    </source>
</evidence>
<dbReference type="SMART" id="SM00045">
    <property type="entry name" value="DAGKa"/>
    <property type="match status" value="1"/>
</dbReference>
<evidence type="ECO:0000313" key="7">
    <source>
        <dbReference type="EMBL" id="CAD8081045.1"/>
    </source>
</evidence>
<dbReference type="InterPro" id="IPR037607">
    <property type="entry name" value="DGK"/>
</dbReference>
<sequence>MQYQQFSESEQQQSTLNLGLFYLFYNSGSGSVKANQFSVLDCADITLIIDSKEVQISFFSIQNVPSRNQGYNKLKQDLRSNNKQIPIIIAGGDGSMMWVIEQMIQQKIDINQIVIVPLPCGTGNDFSNALGWDTDIPGNMLENDYRILKQYIRSWQKGHQCFFDIWDITIQTQQDGYFQEIKKNDKGYTKQSIKDLDGMNTNILEKKMSNYFSIGVDARIGYGFDKNRTTNRHVNKICYCLQGIQKMFLKNPRLNQVVEFVEHFNHKEQKTLFKTVNCQDKNALTVPGNPATLVCLNINSYAAGITDIWKNGKTPQEFLQKNKLYSEKTSFSDGLLEFISFDSIAGIGSERVLAGNATRLAQTSGPLLIKFQESNNNNTVNSYIQIDGQYFCIVNPLSVEIQSCRQLPQGKIRILLKD</sequence>
<evidence type="ECO:0000256" key="2">
    <source>
        <dbReference type="ARBA" id="ARBA00022741"/>
    </source>
</evidence>
<keyword evidence="1 5" id="KW-0808">Transferase</keyword>
<keyword evidence="8" id="KW-1185">Reference proteome</keyword>
<dbReference type="GO" id="GO:0004143">
    <property type="term" value="F:ATP-dependent diacylglycerol kinase activity"/>
    <property type="evidence" value="ECO:0007669"/>
    <property type="project" value="UniProtKB-EC"/>
</dbReference>
<dbReference type="Pfam" id="PF00781">
    <property type="entry name" value="DAGK_cat"/>
    <property type="match status" value="1"/>
</dbReference>
<dbReference type="InterPro" id="IPR001206">
    <property type="entry name" value="Diacylglycerol_kinase_cat_dom"/>
</dbReference>
<organism evidence="7 8">
    <name type="scientific">Paramecium primaurelia</name>
    <dbReference type="NCBI Taxonomy" id="5886"/>
    <lineage>
        <taxon>Eukaryota</taxon>
        <taxon>Sar</taxon>
        <taxon>Alveolata</taxon>
        <taxon>Ciliophora</taxon>
        <taxon>Intramacronucleata</taxon>
        <taxon>Oligohymenophorea</taxon>
        <taxon>Peniculida</taxon>
        <taxon>Parameciidae</taxon>
        <taxon>Paramecium</taxon>
    </lineage>
</organism>
<dbReference type="EMBL" id="CAJJDM010000067">
    <property type="protein sequence ID" value="CAD8081045.1"/>
    <property type="molecule type" value="Genomic_DNA"/>
</dbReference>
<comment type="caution">
    <text evidence="7">The sequence shown here is derived from an EMBL/GenBank/DDBJ whole genome shotgun (WGS) entry which is preliminary data.</text>
</comment>
<dbReference type="GO" id="GO:0016020">
    <property type="term" value="C:membrane"/>
    <property type="evidence" value="ECO:0007669"/>
    <property type="project" value="TreeGrafter"/>
</dbReference>
<reference evidence="7" key="1">
    <citation type="submission" date="2021-01" db="EMBL/GenBank/DDBJ databases">
        <authorList>
            <consortium name="Genoscope - CEA"/>
            <person name="William W."/>
        </authorList>
    </citation>
    <scope>NUCLEOTIDE SEQUENCE</scope>
</reference>
<dbReference type="FunFam" id="3.40.50.10330:FF:000069">
    <property type="entry name" value="Diacylglycerol kinase"/>
    <property type="match status" value="1"/>
</dbReference>
<dbReference type="Pfam" id="PF00609">
    <property type="entry name" value="DAGK_acc"/>
    <property type="match status" value="1"/>
</dbReference>
<dbReference type="SMART" id="SM00046">
    <property type="entry name" value="DAGKc"/>
    <property type="match status" value="1"/>
</dbReference>
<keyword evidence="3 5" id="KW-0418">Kinase</keyword>
<dbReference type="PANTHER" id="PTHR11255">
    <property type="entry name" value="DIACYLGLYCEROL KINASE"/>
    <property type="match status" value="1"/>
</dbReference>
<keyword evidence="2 5" id="KW-0547">Nucleotide-binding</keyword>
<dbReference type="PROSITE" id="PS50146">
    <property type="entry name" value="DAGK"/>
    <property type="match status" value="1"/>
</dbReference>
<dbReference type="Proteomes" id="UP000688137">
    <property type="component" value="Unassembled WGS sequence"/>
</dbReference>
<dbReference type="EC" id="2.7.1.107" evidence="5"/>
<dbReference type="GO" id="GO:0005524">
    <property type="term" value="F:ATP binding"/>
    <property type="evidence" value="ECO:0007669"/>
    <property type="project" value="UniProtKB-KW"/>
</dbReference>
<feature type="domain" description="DAGKc" evidence="6">
    <location>
        <begin position="87"/>
        <end position="172"/>
    </location>
</feature>
<evidence type="ECO:0000259" key="6">
    <source>
        <dbReference type="PROSITE" id="PS50146"/>
    </source>
</evidence>
<keyword evidence="4 5" id="KW-0067">ATP-binding</keyword>